<evidence type="ECO:0000313" key="2">
    <source>
        <dbReference type="Proteomes" id="UP000236416"/>
    </source>
</evidence>
<dbReference type="AlphaFoldDB" id="A0A2K4MTP0"/>
<accession>A0A2K4MTP0</accession>
<sequence>MEQKEMPQPLLRLRQYQDELTWNLGSDDSIVIRPGLIATFFFEKGSTIEVRKKLIECFDKFYSLFGGKLKGQKYMDAKTKKMGASDYQKSRNKILEITDPHERIEWFVSSEAVPDLAPEYSVSCLTQQSIHEGWGDKSFFKMVLPATTVFDEAELGQYQELVTFICEALQPVHGYGGLSPILPYDYHRYLPNEYELAQRFIGLNIDTRSFSAGGFELKSHIKGVDWYTILGNEFVQQLNGEEAIRATLAPWQDIIVRRHSGGLIIQAGRYPDLGAPDNSPPESYVIVNHLLRSIRTTEPGSLHYYLPQRNGFDKAETVSWYARFDSVPLPEAALESAPAIEGMRCEADKPCPESGYWWTPAMENSRRHFSQGELMPNFPNSTYGSTIWYLEK</sequence>
<evidence type="ECO:0000313" key="1">
    <source>
        <dbReference type="EMBL" id="POB00455.1"/>
    </source>
</evidence>
<keyword evidence="2" id="KW-1185">Reference proteome</keyword>
<dbReference type="RefSeq" id="WP_103316966.1">
    <property type="nucleotide sequence ID" value="NZ_PPTF01000006.1"/>
</dbReference>
<proteinExistence type="predicted"/>
<dbReference type="EMBL" id="PPTF01000006">
    <property type="protein sequence ID" value="POB00455.1"/>
    <property type="molecule type" value="Genomic_DNA"/>
</dbReference>
<name>A0A2K4MTP0_9NEIS</name>
<reference evidence="1 2" key="1">
    <citation type="submission" date="2018-01" db="EMBL/GenBank/DDBJ databases">
        <title>Genomic Sequence of Chromobacterium MWU13-2610 from wild cranberry bogs within the Cape Cod National Seashore.</title>
        <authorList>
            <person name="O'Hara-Hanley K."/>
            <person name="Soby S."/>
            <person name="Harrison A."/>
        </authorList>
    </citation>
    <scope>NUCLEOTIDE SEQUENCE [LARGE SCALE GENOMIC DNA]</scope>
    <source>
        <strain evidence="1 2">MWU13-2610</strain>
    </source>
</reference>
<dbReference type="InterPro" id="IPR021815">
    <property type="entry name" value="TsiV"/>
</dbReference>
<protein>
    <recommendedName>
        <fullName evidence="3">DUF3396 domain-containing protein</fullName>
    </recommendedName>
</protein>
<organism evidence="1 2">
    <name type="scientific">Chromobacterium sinusclupearum</name>
    <dbReference type="NCBI Taxonomy" id="2077146"/>
    <lineage>
        <taxon>Bacteria</taxon>
        <taxon>Pseudomonadati</taxon>
        <taxon>Pseudomonadota</taxon>
        <taxon>Betaproteobacteria</taxon>
        <taxon>Neisseriales</taxon>
        <taxon>Chromobacteriaceae</taxon>
        <taxon>Chromobacterium</taxon>
    </lineage>
</organism>
<comment type="caution">
    <text evidence="1">The sequence shown here is derived from an EMBL/GenBank/DDBJ whole genome shotgun (WGS) entry which is preliminary data.</text>
</comment>
<dbReference type="Proteomes" id="UP000236416">
    <property type="component" value="Unassembled WGS sequence"/>
</dbReference>
<gene>
    <name evidence="1" type="ORF">C2134_01505</name>
</gene>
<evidence type="ECO:0008006" key="3">
    <source>
        <dbReference type="Google" id="ProtNLM"/>
    </source>
</evidence>
<dbReference type="Pfam" id="PF11876">
    <property type="entry name" value="TsiV"/>
    <property type="match status" value="1"/>
</dbReference>